<dbReference type="KEGG" id="slau:SLA_5063"/>
<keyword evidence="12" id="KW-1185">Reference proteome</keyword>
<dbReference type="EC" id="1.17.4.1" evidence="8"/>
<dbReference type="FunFam" id="3.20.70.20:FF:000009">
    <property type="entry name" value="Ribonucleoside-diphosphate reductase"/>
    <property type="match status" value="1"/>
</dbReference>
<keyword evidence="3" id="KW-0067">ATP-binding</keyword>
<dbReference type="SUPFAM" id="SSF51998">
    <property type="entry name" value="PFL-like glycyl radical enzymes"/>
    <property type="match status" value="1"/>
</dbReference>
<dbReference type="UniPathway" id="UPA00326"/>
<dbReference type="Pfam" id="PF02867">
    <property type="entry name" value="Ribonuc_red_lgC"/>
    <property type="match status" value="1"/>
</dbReference>
<dbReference type="GO" id="GO:0004748">
    <property type="term" value="F:ribonucleoside-diphosphate reductase activity, thioredoxin disulfide as acceptor"/>
    <property type="evidence" value="ECO:0007669"/>
    <property type="project" value="UniProtKB-EC"/>
</dbReference>
<dbReference type="AlphaFoldDB" id="A0A160P4V2"/>
<evidence type="ECO:0000256" key="4">
    <source>
        <dbReference type="ARBA" id="ARBA00023002"/>
    </source>
</evidence>
<dbReference type="InterPro" id="IPR008926">
    <property type="entry name" value="RNR_R1-su_N"/>
</dbReference>
<dbReference type="PANTHER" id="PTHR11573">
    <property type="entry name" value="RIBONUCLEOSIDE-DIPHOSPHATE REDUCTASE LARGE CHAIN"/>
    <property type="match status" value="1"/>
</dbReference>
<evidence type="ECO:0000256" key="3">
    <source>
        <dbReference type="ARBA" id="ARBA00022840"/>
    </source>
</evidence>
<feature type="compositionally biased region" description="Low complexity" evidence="9">
    <location>
        <begin position="1"/>
        <end position="18"/>
    </location>
</feature>
<feature type="region of interest" description="Disordered" evidence="9">
    <location>
        <begin position="1"/>
        <end position="23"/>
    </location>
</feature>
<evidence type="ECO:0000313" key="11">
    <source>
        <dbReference type="EMBL" id="BAU85945.1"/>
    </source>
</evidence>
<protein>
    <recommendedName>
        <fullName evidence="8">Ribonucleoside-diphosphate reductase</fullName>
        <ecNumber evidence="8">1.17.4.1</ecNumber>
    </recommendedName>
</protein>
<gene>
    <name evidence="11" type="ORF">SLA_5063</name>
</gene>
<comment type="function">
    <text evidence="6 8">Provides the precursors necessary for DNA synthesis. Catalyzes the biosynthesis of deoxyribonucleotides from the corresponding ribonucleotides.</text>
</comment>
<feature type="domain" description="Ribonucleotide reductase large subunit" evidence="10">
    <location>
        <begin position="592"/>
        <end position="614"/>
    </location>
</feature>
<evidence type="ECO:0000313" key="12">
    <source>
        <dbReference type="Proteomes" id="UP000217676"/>
    </source>
</evidence>
<dbReference type="InterPro" id="IPR039718">
    <property type="entry name" value="Rrm1"/>
</dbReference>
<dbReference type="Pfam" id="PF00317">
    <property type="entry name" value="Ribonuc_red_lgN"/>
    <property type="match status" value="1"/>
</dbReference>
<accession>A0A160P4V2</accession>
<evidence type="ECO:0000256" key="2">
    <source>
        <dbReference type="ARBA" id="ARBA00022741"/>
    </source>
</evidence>
<name>A0A160P4V2_STRLU</name>
<dbReference type="GO" id="GO:0009263">
    <property type="term" value="P:deoxyribonucleotide biosynthetic process"/>
    <property type="evidence" value="ECO:0007669"/>
    <property type="project" value="UniProtKB-KW"/>
</dbReference>
<sequence length="793" mass="86468">MTIAPADPASAPSSADQAAETDGPGTALLRILTDLTADLPDTDPGRVAAAALRGRHPGSDTAELRELATEAAAGLIAEDPAYSRLAARLLTLTIAEEAAGQGAVSFSASVATGHREGLIADRTAAFVTRHAARLDLTIDAAADDRFGYFGLRTLYSRYLLRHPITRKVVETPQHFMLRVAAGLAEDDSVRALDEVAALYGLMSRLDYLPSSPTLFNSGTRHPQMSSCYLLDSPKDELDSIYDRYHQVARLSKHAGGIGLAYSRIRARGSLIRGTNGHSNGIVPFLKTLDASVAAVNQGGRRKGAAAVYLETWHADVEEFLELRDNTGEDARRTHNLNLAHWIPDEFMRRVNSDADWSLFSPADVPELVDLYGAEFDAAYRAAEAAGLARKTLPARELYGRMMRTLAQTGNGWMTFKDAANRTANQTAEPGAVVHSSNLCTEIIEVTDDGETAVCNLGSVNLGAFVDTEAGELDWERLDATVRTAVTFLDRVVDINFYPTEQAGRSNATWRPVGLGAMGLQDVFFRLRLPFDSAEARALSTRIAERIMLAAYEASADLAERHGPLPAWDRTRTARGVLHPDHYDVEPTWPERWAALRARIAAVGMRNSLLLAIAPTATIASIAGVYECIEPQVSNLFKRETLSGEFLQVNAYLVDELKRLGVWDAETREALRESSGSVQDFAWVPAETRALYRTAWEIPQRGLIDMAAARTPFLDQAQSLNLFMETPTIGKLSSMYAYAWKQGLKTTYYLRSRPATRIARAARATTPVPAQAQAPDADAIACSLENPESCEACQ</sequence>
<dbReference type="PRINTS" id="PR01183">
    <property type="entry name" value="RIBORDTASEM1"/>
</dbReference>
<reference evidence="11 12" key="1">
    <citation type="journal article" date="2016" name="Genome Announc.">
        <title>Complete Genome Sequence of Thiostrepton-Producing Streptomyces laurentii ATCC 31255.</title>
        <authorList>
            <person name="Doi K."/>
            <person name="Fujino Y."/>
            <person name="Nagayoshi Y."/>
            <person name="Ohshima T."/>
            <person name="Ogata S."/>
        </authorList>
    </citation>
    <scope>NUCLEOTIDE SEQUENCE [LARGE SCALE GENOMIC DNA]</scope>
    <source>
        <strain evidence="11 12">ATCC 31255</strain>
    </source>
</reference>
<dbReference type="InterPro" id="IPR000788">
    <property type="entry name" value="RNR_lg_C"/>
</dbReference>
<dbReference type="Gene3D" id="3.20.70.20">
    <property type="match status" value="1"/>
</dbReference>
<keyword evidence="5 8" id="KW-0215">Deoxyribonucleotide synthesis</keyword>
<evidence type="ECO:0000256" key="5">
    <source>
        <dbReference type="ARBA" id="ARBA00023116"/>
    </source>
</evidence>
<proteinExistence type="inferred from homology"/>
<dbReference type="PANTHER" id="PTHR11573:SF6">
    <property type="entry name" value="RIBONUCLEOSIDE-DIPHOSPHATE REDUCTASE LARGE SUBUNIT"/>
    <property type="match status" value="1"/>
</dbReference>
<organism evidence="11 12">
    <name type="scientific">Streptomyces laurentii</name>
    <dbReference type="NCBI Taxonomy" id="39478"/>
    <lineage>
        <taxon>Bacteria</taxon>
        <taxon>Bacillati</taxon>
        <taxon>Actinomycetota</taxon>
        <taxon>Actinomycetes</taxon>
        <taxon>Kitasatosporales</taxon>
        <taxon>Streptomycetaceae</taxon>
        <taxon>Streptomyces</taxon>
    </lineage>
</organism>
<dbReference type="SUPFAM" id="SSF48168">
    <property type="entry name" value="R1 subunit of ribonucleotide reductase, N-terminal domain"/>
    <property type="match status" value="1"/>
</dbReference>
<evidence type="ECO:0000259" key="10">
    <source>
        <dbReference type="PROSITE" id="PS00089"/>
    </source>
</evidence>
<evidence type="ECO:0000256" key="1">
    <source>
        <dbReference type="ARBA" id="ARBA00010406"/>
    </source>
</evidence>
<keyword evidence="4 8" id="KW-0560">Oxidoreductase</keyword>
<dbReference type="NCBIfam" id="TIGR02506">
    <property type="entry name" value="NrdE_NrdA"/>
    <property type="match status" value="1"/>
</dbReference>
<evidence type="ECO:0000256" key="8">
    <source>
        <dbReference type="RuleBase" id="RU003410"/>
    </source>
</evidence>
<evidence type="ECO:0000256" key="9">
    <source>
        <dbReference type="SAM" id="MobiDB-lite"/>
    </source>
</evidence>
<keyword evidence="2" id="KW-0547">Nucleotide-binding</keyword>
<dbReference type="Proteomes" id="UP000217676">
    <property type="component" value="Chromosome"/>
</dbReference>
<dbReference type="InterPro" id="IPR013509">
    <property type="entry name" value="RNR_lsu_N"/>
</dbReference>
<evidence type="ECO:0000256" key="7">
    <source>
        <dbReference type="ARBA" id="ARBA00047754"/>
    </source>
</evidence>
<dbReference type="InterPro" id="IPR013346">
    <property type="entry name" value="NrdE_NrdA_C"/>
</dbReference>
<dbReference type="CDD" id="cd01679">
    <property type="entry name" value="RNR_I"/>
    <property type="match status" value="1"/>
</dbReference>
<dbReference type="EMBL" id="AP017424">
    <property type="protein sequence ID" value="BAU85945.1"/>
    <property type="molecule type" value="Genomic_DNA"/>
</dbReference>
<comment type="similarity">
    <text evidence="1 8">Belongs to the ribonucleoside diphosphate reductase large chain family.</text>
</comment>
<dbReference type="GO" id="GO:0005524">
    <property type="term" value="F:ATP binding"/>
    <property type="evidence" value="ECO:0007669"/>
    <property type="project" value="UniProtKB-KW"/>
</dbReference>
<comment type="catalytic activity">
    <reaction evidence="7 8">
        <text>a 2'-deoxyribonucleoside 5'-diphosphate + [thioredoxin]-disulfide + H2O = a ribonucleoside 5'-diphosphate + [thioredoxin]-dithiol</text>
        <dbReference type="Rhea" id="RHEA:23252"/>
        <dbReference type="Rhea" id="RHEA-COMP:10698"/>
        <dbReference type="Rhea" id="RHEA-COMP:10700"/>
        <dbReference type="ChEBI" id="CHEBI:15377"/>
        <dbReference type="ChEBI" id="CHEBI:29950"/>
        <dbReference type="ChEBI" id="CHEBI:50058"/>
        <dbReference type="ChEBI" id="CHEBI:57930"/>
        <dbReference type="ChEBI" id="CHEBI:73316"/>
        <dbReference type="EC" id="1.17.4.1"/>
    </reaction>
</comment>
<evidence type="ECO:0000256" key="6">
    <source>
        <dbReference type="ARBA" id="ARBA00024942"/>
    </source>
</evidence>
<dbReference type="GO" id="GO:0005971">
    <property type="term" value="C:ribonucleoside-diphosphate reductase complex"/>
    <property type="evidence" value="ECO:0007669"/>
    <property type="project" value="TreeGrafter"/>
</dbReference>
<dbReference type="PROSITE" id="PS00089">
    <property type="entry name" value="RIBORED_LARGE"/>
    <property type="match status" value="1"/>
</dbReference>